<accession>A0A1Q2YFL1</accession>
<protein>
    <submittedName>
        <fullName evidence="2">Uncharacterized protein</fullName>
    </submittedName>
</protein>
<organism evidence="2 3">
    <name type="scientific">Pichia membranifaciens</name>
    <dbReference type="NCBI Taxonomy" id="4926"/>
    <lineage>
        <taxon>Eukaryota</taxon>
        <taxon>Fungi</taxon>
        <taxon>Dikarya</taxon>
        <taxon>Ascomycota</taxon>
        <taxon>Saccharomycotina</taxon>
        <taxon>Pichiomycetes</taxon>
        <taxon>Pichiales</taxon>
        <taxon>Pichiaceae</taxon>
        <taxon>Pichia</taxon>
    </lineage>
</organism>
<keyword evidence="3" id="KW-1185">Reference proteome</keyword>
<feature type="compositionally biased region" description="Polar residues" evidence="1">
    <location>
        <begin position="50"/>
        <end position="66"/>
    </location>
</feature>
<feature type="region of interest" description="Disordered" evidence="1">
    <location>
        <begin position="96"/>
        <end position="115"/>
    </location>
</feature>
<evidence type="ECO:0000256" key="1">
    <source>
        <dbReference type="SAM" id="MobiDB-lite"/>
    </source>
</evidence>
<name>A0A1Q2YFL1_9ASCO</name>
<feature type="region of interest" description="Disordered" evidence="1">
    <location>
        <begin position="233"/>
        <end position="255"/>
    </location>
</feature>
<feature type="compositionally biased region" description="Low complexity" evidence="1">
    <location>
        <begin position="17"/>
        <end position="26"/>
    </location>
</feature>
<dbReference type="EMBL" id="BDGI01000065">
    <property type="protein sequence ID" value="GAV28308.1"/>
    <property type="molecule type" value="Genomic_DNA"/>
</dbReference>
<feature type="region of interest" description="Disordered" evidence="1">
    <location>
        <begin position="147"/>
        <end position="197"/>
    </location>
</feature>
<evidence type="ECO:0000313" key="2">
    <source>
        <dbReference type="EMBL" id="GAV28308.1"/>
    </source>
</evidence>
<comment type="caution">
    <text evidence="2">The sequence shown here is derived from an EMBL/GenBank/DDBJ whole genome shotgun (WGS) entry which is preliminary data.</text>
</comment>
<sequence>MKKQEKVAVATINMNTNNITTPNTANEQDRKFSAFLPPPPIFKPRFVHMQRSNSLSDSPPTLSLKTSTEAGASSSKPSSTPVGSQTSTLVSTPFSSVESLDDAKIQNNTTTNNSNFLTSSFVSNEEYRNHFLSHSPSISPMTRYTDMPLPDSGDAGSANTSTAGNNKLNQKPPIRQAKKRRRSIEVPSAGVQTKHPHGFERRQLRQLHHDAQVNNPAIDGGVHQVLALDHQADEAPDVDSQGHTGNIQVLDPEER</sequence>
<dbReference type="AlphaFoldDB" id="A0A1Q2YFL1"/>
<dbReference type="OrthoDB" id="690068at2759"/>
<reference evidence="2 3" key="1">
    <citation type="submission" date="2016-08" db="EMBL/GenBank/DDBJ databases">
        <title>Whole genome shotgun sequence of Pichia membranifaciens KS47-1.</title>
        <authorList>
            <person name="Konishi M."/>
            <person name="Ishida M."/>
            <person name="Arakawa T."/>
            <person name="Kato Y."/>
            <person name="Horiuchi J."/>
        </authorList>
    </citation>
    <scope>NUCLEOTIDE SEQUENCE [LARGE SCALE GENOMIC DNA]</scope>
    <source>
        <strain evidence="2 3">KS47-1</strain>
    </source>
</reference>
<feature type="compositionally biased region" description="Low complexity" evidence="1">
    <location>
        <begin position="67"/>
        <end position="84"/>
    </location>
</feature>
<feature type="compositionally biased region" description="Polar residues" evidence="1">
    <location>
        <begin position="157"/>
        <end position="169"/>
    </location>
</feature>
<feature type="region of interest" description="Disordered" evidence="1">
    <location>
        <begin position="17"/>
        <end position="90"/>
    </location>
</feature>
<proteinExistence type="predicted"/>
<evidence type="ECO:0000313" key="3">
    <source>
        <dbReference type="Proteomes" id="UP000186136"/>
    </source>
</evidence>
<gene>
    <name evidence="2" type="ORF">PMKS-001779</name>
</gene>
<dbReference type="Proteomes" id="UP000186136">
    <property type="component" value="Unassembled WGS sequence"/>
</dbReference>